<feature type="domain" description="Ig-like" evidence="1">
    <location>
        <begin position="1"/>
        <end position="94"/>
    </location>
</feature>
<feature type="non-terminal residue" evidence="2">
    <location>
        <position position="1"/>
    </location>
</feature>
<reference evidence="2" key="1">
    <citation type="submission" date="2021-06" db="EMBL/GenBank/DDBJ databases">
        <authorList>
            <person name="Hodson N. C."/>
            <person name="Mongue J. A."/>
            <person name="Jaron S. K."/>
        </authorList>
    </citation>
    <scope>NUCLEOTIDE SEQUENCE</scope>
</reference>
<dbReference type="OrthoDB" id="434099at2759"/>
<sequence>PAKVSAPMTSVVVVEGLAALLKCHIRGDRPIDVVWRKNSIVLEQSPRIVLQTVLDANSSVLSAELRFQHSERSDSGLYVCTGSNHFGRDEDRISFEVK</sequence>
<proteinExistence type="predicted"/>
<feature type="non-terminal residue" evidence="2">
    <location>
        <position position="98"/>
    </location>
</feature>
<organism evidence="2 3">
    <name type="scientific">Allacma fusca</name>
    <dbReference type="NCBI Taxonomy" id="39272"/>
    <lineage>
        <taxon>Eukaryota</taxon>
        <taxon>Metazoa</taxon>
        <taxon>Ecdysozoa</taxon>
        <taxon>Arthropoda</taxon>
        <taxon>Hexapoda</taxon>
        <taxon>Collembola</taxon>
        <taxon>Symphypleona</taxon>
        <taxon>Sminthuridae</taxon>
        <taxon>Allacma</taxon>
    </lineage>
</organism>
<accession>A0A8J2PB64</accession>
<evidence type="ECO:0000313" key="2">
    <source>
        <dbReference type="EMBL" id="CAG7816192.1"/>
    </source>
</evidence>
<keyword evidence="3" id="KW-1185">Reference proteome</keyword>
<dbReference type="CDD" id="cd00096">
    <property type="entry name" value="Ig"/>
    <property type="match status" value="1"/>
</dbReference>
<dbReference type="InterPro" id="IPR007110">
    <property type="entry name" value="Ig-like_dom"/>
</dbReference>
<evidence type="ECO:0000259" key="1">
    <source>
        <dbReference type="PROSITE" id="PS50835"/>
    </source>
</evidence>
<dbReference type="Pfam" id="PF07679">
    <property type="entry name" value="I-set"/>
    <property type="match status" value="1"/>
</dbReference>
<dbReference type="EMBL" id="CAJVCH010363288">
    <property type="protein sequence ID" value="CAG7816192.1"/>
    <property type="molecule type" value="Genomic_DNA"/>
</dbReference>
<comment type="caution">
    <text evidence="2">The sequence shown here is derived from an EMBL/GenBank/DDBJ whole genome shotgun (WGS) entry which is preliminary data.</text>
</comment>
<gene>
    <name evidence="2" type="ORF">AFUS01_LOCUS26822</name>
</gene>
<protein>
    <recommendedName>
        <fullName evidence="1">Ig-like domain-containing protein</fullName>
    </recommendedName>
</protein>
<dbReference type="PROSITE" id="PS50835">
    <property type="entry name" value="IG_LIKE"/>
    <property type="match status" value="1"/>
</dbReference>
<dbReference type="SMART" id="SM00408">
    <property type="entry name" value="IGc2"/>
    <property type="match status" value="1"/>
</dbReference>
<dbReference type="InterPro" id="IPR003599">
    <property type="entry name" value="Ig_sub"/>
</dbReference>
<dbReference type="SMART" id="SM00409">
    <property type="entry name" value="IG"/>
    <property type="match status" value="1"/>
</dbReference>
<name>A0A8J2PB64_9HEXA</name>
<dbReference type="Proteomes" id="UP000708208">
    <property type="component" value="Unassembled WGS sequence"/>
</dbReference>
<dbReference type="AlphaFoldDB" id="A0A8J2PB64"/>
<dbReference type="InterPro" id="IPR003598">
    <property type="entry name" value="Ig_sub2"/>
</dbReference>
<evidence type="ECO:0000313" key="3">
    <source>
        <dbReference type="Proteomes" id="UP000708208"/>
    </source>
</evidence>
<dbReference type="InterPro" id="IPR013098">
    <property type="entry name" value="Ig_I-set"/>
</dbReference>